<gene>
    <name evidence="1" type="ORF">HUJ06_016312</name>
</gene>
<dbReference type="Proteomes" id="UP000607653">
    <property type="component" value="Unassembled WGS sequence"/>
</dbReference>
<evidence type="ECO:0000313" key="1">
    <source>
        <dbReference type="EMBL" id="DAD41989.1"/>
    </source>
</evidence>
<protein>
    <submittedName>
        <fullName evidence="1">Uncharacterized protein</fullName>
    </submittedName>
</protein>
<name>A0A822ZEW6_NELNU</name>
<reference evidence="1 2" key="1">
    <citation type="journal article" date="2020" name="Mol. Biol. Evol.">
        <title>Distinct Expression and Methylation Patterns for Genes with Different Fates following a Single Whole-Genome Duplication in Flowering Plants.</title>
        <authorList>
            <person name="Shi T."/>
            <person name="Rahmani R.S."/>
            <person name="Gugger P.F."/>
            <person name="Wang M."/>
            <person name="Li H."/>
            <person name="Zhang Y."/>
            <person name="Li Z."/>
            <person name="Wang Q."/>
            <person name="Van de Peer Y."/>
            <person name="Marchal K."/>
            <person name="Chen J."/>
        </authorList>
    </citation>
    <scope>NUCLEOTIDE SEQUENCE [LARGE SCALE GENOMIC DNA]</scope>
    <source>
        <tissue evidence="1">Leaf</tissue>
    </source>
</reference>
<accession>A0A822ZEW6</accession>
<keyword evidence="2" id="KW-1185">Reference proteome</keyword>
<evidence type="ECO:0000313" key="2">
    <source>
        <dbReference type="Proteomes" id="UP000607653"/>
    </source>
</evidence>
<comment type="caution">
    <text evidence="1">The sequence shown here is derived from an EMBL/GenBank/DDBJ whole genome shotgun (WGS) entry which is preliminary data.</text>
</comment>
<organism evidence="1 2">
    <name type="scientific">Nelumbo nucifera</name>
    <name type="common">Sacred lotus</name>
    <dbReference type="NCBI Taxonomy" id="4432"/>
    <lineage>
        <taxon>Eukaryota</taxon>
        <taxon>Viridiplantae</taxon>
        <taxon>Streptophyta</taxon>
        <taxon>Embryophyta</taxon>
        <taxon>Tracheophyta</taxon>
        <taxon>Spermatophyta</taxon>
        <taxon>Magnoliopsida</taxon>
        <taxon>Proteales</taxon>
        <taxon>Nelumbonaceae</taxon>
        <taxon>Nelumbo</taxon>
    </lineage>
</organism>
<dbReference type="EMBL" id="DUZY01000005">
    <property type="protein sequence ID" value="DAD41989.1"/>
    <property type="molecule type" value="Genomic_DNA"/>
</dbReference>
<dbReference type="AlphaFoldDB" id="A0A822ZEW6"/>
<sequence>MQSPLQLQQNLYVAANLILESTFELPLKSLKQISIFQYSKTKKFKPPLHQASKELQLFLVDLPQNLHSAVNIFISFPFHSCFTATDPPLVFKSTR</sequence>
<proteinExistence type="predicted"/>